<accession>A0ABT9RKY0</accession>
<sequence length="51" mass="5146">MTKNPHRGASALSCRAAGPFADAAWAGLADVAIMPATSTAEATAETARSRD</sequence>
<protein>
    <submittedName>
        <fullName evidence="1">Uncharacterized protein</fullName>
    </submittedName>
</protein>
<keyword evidence="2" id="KW-1185">Reference proteome</keyword>
<dbReference type="Proteomes" id="UP001230426">
    <property type="component" value="Unassembled WGS sequence"/>
</dbReference>
<reference evidence="1 2" key="1">
    <citation type="submission" date="2023-07" db="EMBL/GenBank/DDBJ databases">
        <title>Sequencing the genomes of 1000 actinobacteria strains.</title>
        <authorList>
            <person name="Klenk H.-P."/>
        </authorList>
    </citation>
    <scope>NUCLEOTIDE SEQUENCE [LARGE SCALE GENOMIC DNA]</scope>
    <source>
        <strain evidence="1 2">DSM 44109</strain>
    </source>
</reference>
<organism evidence="1 2">
    <name type="scientific">Streptosporangium brasiliense</name>
    <dbReference type="NCBI Taxonomy" id="47480"/>
    <lineage>
        <taxon>Bacteria</taxon>
        <taxon>Bacillati</taxon>
        <taxon>Actinomycetota</taxon>
        <taxon>Actinomycetes</taxon>
        <taxon>Streptosporangiales</taxon>
        <taxon>Streptosporangiaceae</taxon>
        <taxon>Streptosporangium</taxon>
    </lineage>
</organism>
<evidence type="ECO:0000313" key="1">
    <source>
        <dbReference type="EMBL" id="MDP9869942.1"/>
    </source>
</evidence>
<comment type="caution">
    <text evidence="1">The sequence shown here is derived from an EMBL/GenBank/DDBJ whole genome shotgun (WGS) entry which is preliminary data.</text>
</comment>
<gene>
    <name evidence="1" type="ORF">J2S55_009208</name>
</gene>
<name>A0ABT9RKY0_9ACTN</name>
<proteinExistence type="predicted"/>
<dbReference type="EMBL" id="JAUSRB010000002">
    <property type="protein sequence ID" value="MDP9869942.1"/>
    <property type="molecule type" value="Genomic_DNA"/>
</dbReference>
<evidence type="ECO:0000313" key="2">
    <source>
        <dbReference type="Proteomes" id="UP001230426"/>
    </source>
</evidence>